<dbReference type="InterPro" id="IPR036051">
    <property type="entry name" value="KRAB_dom_sf"/>
</dbReference>
<comment type="caution">
    <text evidence="3">The sequence shown here is derived from an EMBL/GenBank/DDBJ whole genome shotgun (WGS) entry which is preliminary data.</text>
</comment>
<accession>A0A8J6EFS7</accession>
<evidence type="ECO:0000256" key="1">
    <source>
        <dbReference type="SAM" id="MobiDB-lite"/>
    </source>
</evidence>
<keyword evidence="4" id="KW-1185">Reference proteome</keyword>
<gene>
    <name evidence="3" type="ORF">GDO78_023189</name>
</gene>
<feature type="compositionally biased region" description="Polar residues" evidence="1">
    <location>
        <begin position="120"/>
        <end position="130"/>
    </location>
</feature>
<feature type="region of interest" description="Disordered" evidence="1">
    <location>
        <begin position="120"/>
        <end position="161"/>
    </location>
</feature>
<proteinExistence type="predicted"/>
<evidence type="ECO:0000313" key="3">
    <source>
        <dbReference type="EMBL" id="KAG9468226.1"/>
    </source>
</evidence>
<dbReference type="AlphaFoldDB" id="A0A8J6EFS7"/>
<feature type="domain" description="KRAB" evidence="2">
    <location>
        <begin position="85"/>
        <end position="161"/>
    </location>
</feature>
<dbReference type="PANTHER" id="PTHR23232">
    <property type="entry name" value="KRAB DOMAIN C2H2 ZINC FINGER"/>
    <property type="match status" value="1"/>
</dbReference>
<dbReference type="InterPro" id="IPR001909">
    <property type="entry name" value="KRAB"/>
</dbReference>
<dbReference type="PANTHER" id="PTHR23232:SF117">
    <property type="entry name" value="KRAB DOMAIN-CONTAINING PROTEIN"/>
    <property type="match status" value="1"/>
</dbReference>
<sequence length="593" mass="67242">MEKDRDHMAARILDLTLEIIYWITGEDYTVVKKWSGECVTPRVSGGWSRTQSPITEPSPHSLIHEQKIFELTHRITELLTGEVPIRCQDVTVYFSMEEWEYLEGHKDLYKEVMMEDQQHLTSLDGSSQRNPPERCPSPLYSQDCPAEKEDVPPNHQESSEVTMSGLDKPISVSVNDSLGTRLSQIKTMVLSINDPPRMEKDRDHMAARILDLTLEIIYWITGEDYTVVKKSSGECVTPRVSGGQSRTQSPITEPSPHSLIHEQKILELTHRITELLTGEVPIRCQDVTVYFSMEESEYLEGHKDLYKDVMMEDQQPLTSLDGSSQRNPPERCPSPLYSQDCPEEKEHVPLDHQESSEVTMSGLDKPISVSVKGSLGSGLSQTKTMVLSINNPPRMEKDRDHMAAQILDLTLEIIYWITGEDYTVVKKSSGECVTPCVSGGGSRTQSPVTEPSPHSLIHEQKILELTHRITKLLTGEVPIRCQDVTVYFSMEEWEYLEGHKDLYKEIMMEDQQHLTSPDGSSQRNPPERCHSPLYSQDCPEEEEHVPLYHQVDEAEICAVNPLQTDVMELSTNLLRQQCSILCALCHLVIVGCQ</sequence>
<organism evidence="3 4">
    <name type="scientific">Eleutherodactylus coqui</name>
    <name type="common">Puerto Rican coqui</name>
    <dbReference type="NCBI Taxonomy" id="57060"/>
    <lineage>
        <taxon>Eukaryota</taxon>
        <taxon>Metazoa</taxon>
        <taxon>Chordata</taxon>
        <taxon>Craniata</taxon>
        <taxon>Vertebrata</taxon>
        <taxon>Euteleostomi</taxon>
        <taxon>Amphibia</taxon>
        <taxon>Batrachia</taxon>
        <taxon>Anura</taxon>
        <taxon>Neobatrachia</taxon>
        <taxon>Hyloidea</taxon>
        <taxon>Eleutherodactylidae</taxon>
        <taxon>Eleutherodactylinae</taxon>
        <taxon>Eleutherodactylus</taxon>
        <taxon>Eleutherodactylus</taxon>
    </lineage>
</organism>
<dbReference type="SUPFAM" id="SSF109640">
    <property type="entry name" value="KRAB domain (Kruppel-associated box)"/>
    <property type="match status" value="3"/>
</dbReference>
<protein>
    <recommendedName>
        <fullName evidence="2">KRAB domain-containing protein</fullName>
    </recommendedName>
</protein>
<feature type="region of interest" description="Disordered" evidence="1">
    <location>
        <begin position="317"/>
        <end position="342"/>
    </location>
</feature>
<dbReference type="Proteomes" id="UP000770717">
    <property type="component" value="Unassembled WGS sequence"/>
</dbReference>
<dbReference type="Gene3D" id="6.10.140.140">
    <property type="match status" value="3"/>
</dbReference>
<name>A0A8J6EFS7_ELECQ</name>
<dbReference type="Pfam" id="PF01352">
    <property type="entry name" value="KRAB"/>
    <property type="match status" value="3"/>
</dbReference>
<reference evidence="3" key="1">
    <citation type="thesis" date="2020" institute="ProQuest LLC" country="789 East Eisenhower Parkway, Ann Arbor, MI, USA">
        <title>Comparative Genomics and Chromosome Evolution.</title>
        <authorList>
            <person name="Mudd A.B."/>
        </authorList>
    </citation>
    <scope>NUCLEOTIDE SEQUENCE</scope>
    <source>
        <strain evidence="3">HN-11 Male</strain>
        <tissue evidence="3">Kidney and liver</tissue>
    </source>
</reference>
<dbReference type="EMBL" id="WNTK01000974">
    <property type="protein sequence ID" value="KAG9468226.1"/>
    <property type="molecule type" value="Genomic_DNA"/>
</dbReference>
<dbReference type="InterPro" id="IPR050169">
    <property type="entry name" value="Krueppel_C2H2_ZnF"/>
</dbReference>
<dbReference type="PROSITE" id="PS50805">
    <property type="entry name" value="KRAB"/>
    <property type="match status" value="2"/>
</dbReference>
<dbReference type="CDD" id="cd07765">
    <property type="entry name" value="KRAB_A-box"/>
    <property type="match status" value="3"/>
</dbReference>
<feature type="compositionally biased region" description="Polar residues" evidence="1">
    <location>
        <begin position="317"/>
        <end position="327"/>
    </location>
</feature>
<dbReference type="SMART" id="SM00349">
    <property type="entry name" value="KRAB"/>
    <property type="match status" value="3"/>
</dbReference>
<feature type="domain" description="KRAB" evidence="2">
    <location>
        <begin position="479"/>
        <end position="556"/>
    </location>
</feature>
<evidence type="ECO:0000313" key="4">
    <source>
        <dbReference type="Proteomes" id="UP000770717"/>
    </source>
</evidence>
<evidence type="ECO:0000259" key="2">
    <source>
        <dbReference type="PROSITE" id="PS50805"/>
    </source>
</evidence>
<dbReference type="GO" id="GO:0006355">
    <property type="term" value="P:regulation of DNA-templated transcription"/>
    <property type="evidence" value="ECO:0007669"/>
    <property type="project" value="InterPro"/>
</dbReference>